<dbReference type="PRINTS" id="PR00081">
    <property type="entry name" value="GDHRDH"/>
</dbReference>
<accession>A0AAN9U873</accession>
<dbReference type="PANTHER" id="PTHR43490">
    <property type="entry name" value="(+)-NEOMENTHOL DEHYDROGENASE"/>
    <property type="match status" value="1"/>
</dbReference>
<gene>
    <name evidence="4" type="ORF">SLS53_004506</name>
</gene>
<evidence type="ECO:0000313" key="4">
    <source>
        <dbReference type="EMBL" id="KAK7742361.1"/>
    </source>
</evidence>
<evidence type="ECO:0000256" key="3">
    <source>
        <dbReference type="ARBA" id="ARBA00023002"/>
    </source>
</evidence>
<keyword evidence="3" id="KW-0560">Oxidoreductase</keyword>
<dbReference type="SUPFAM" id="SSF51735">
    <property type="entry name" value="NAD(P)-binding Rossmann-fold domains"/>
    <property type="match status" value="1"/>
</dbReference>
<sequence length="289" mass="30930">MASPDKEIVLITGGNGGIGREIARQILRDHGQRFYVLIGCRNITDGEATVKDLQAEGHGDAVEAIQIDITDEESLAAAAKLVDDRFGRLDVLHANARPESRSRFASTPSNIMNTHILSVQAGISGDSNFAGRPLGEIITLAVKTNAAGQAATVEHFVPLLSKADNPRVIFMSSGAGSLKLASDFGFVKGYPAYCVSKAAENMIMLYYHHRFPAWKVNASNPGFRATKINNYGKDSSETPGPVSEGALNAVRLTLIGKDGESGTHTMLQASQDDYSKTIQGKDSVVTVPW</sequence>
<protein>
    <submittedName>
        <fullName evidence="4">Uncharacterized protein</fullName>
    </submittedName>
</protein>
<dbReference type="EMBL" id="JAJSPL020000015">
    <property type="protein sequence ID" value="KAK7742361.1"/>
    <property type="molecule type" value="Genomic_DNA"/>
</dbReference>
<comment type="similarity">
    <text evidence="1">Belongs to the short-chain dehydrogenases/reductases (SDR) family.</text>
</comment>
<dbReference type="GO" id="GO:0016491">
    <property type="term" value="F:oxidoreductase activity"/>
    <property type="evidence" value="ECO:0007669"/>
    <property type="project" value="UniProtKB-KW"/>
</dbReference>
<evidence type="ECO:0000313" key="5">
    <source>
        <dbReference type="Proteomes" id="UP001320245"/>
    </source>
</evidence>
<dbReference type="InterPro" id="IPR002347">
    <property type="entry name" value="SDR_fam"/>
</dbReference>
<dbReference type="AlphaFoldDB" id="A0AAN9U873"/>
<evidence type="ECO:0000256" key="1">
    <source>
        <dbReference type="ARBA" id="ARBA00006484"/>
    </source>
</evidence>
<dbReference type="Gene3D" id="3.40.50.720">
    <property type="entry name" value="NAD(P)-binding Rossmann-like Domain"/>
    <property type="match status" value="1"/>
</dbReference>
<dbReference type="GO" id="GO:0016020">
    <property type="term" value="C:membrane"/>
    <property type="evidence" value="ECO:0007669"/>
    <property type="project" value="TreeGrafter"/>
</dbReference>
<dbReference type="PANTHER" id="PTHR43490:SF99">
    <property type="entry name" value="SHORT-CHAIN DEHYDROGENASE_REDUCTASE"/>
    <property type="match status" value="1"/>
</dbReference>
<dbReference type="Proteomes" id="UP001320245">
    <property type="component" value="Unassembled WGS sequence"/>
</dbReference>
<reference evidence="4 5" key="1">
    <citation type="journal article" date="2023" name="PLoS ONE">
        <title>Cytospora paraplurivora sp. nov. isolated from orchards with fruit tree decline syndrome in Ontario, Canada.</title>
        <authorList>
            <person name="Ilyukhin E."/>
            <person name="Nguyen H.D.T."/>
            <person name="Castle A.J."/>
            <person name="Ellouze W."/>
        </authorList>
    </citation>
    <scope>NUCLEOTIDE SEQUENCE [LARGE SCALE GENOMIC DNA]</scope>
    <source>
        <strain evidence="4 5">FDS-564</strain>
    </source>
</reference>
<evidence type="ECO:0000256" key="2">
    <source>
        <dbReference type="ARBA" id="ARBA00022857"/>
    </source>
</evidence>
<organism evidence="4 5">
    <name type="scientific">Cytospora paraplurivora</name>
    <dbReference type="NCBI Taxonomy" id="2898453"/>
    <lineage>
        <taxon>Eukaryota</taxon>
        <taxon>Fungi</taxon>
        <taxon>Dikarya</taxon>
        <taxon>Ascomycota</taxon>
        <taxon>Pezizomycotina</taxon>
        <taxon>Sordariomycetes</taxon>
        <taxon>Sordariomycetidae</taxon>
        <taxon>Diaporthales</taxon>
        <taxon>Cytosporaceae</taxon>
        <taxon>Cytospora</taxon>
    </lineage>
</organism>
<keyword evidence="5" id="KW-1185">Reference proteome</keyword>
<proteinExistence type="inferred from homology"/>
<keyword evidence="2" id="KW-0521">NADP</keyword>
<comment type="caution">
    <text evidence="4">The sequence shown here is derived from an EMBL/GenBank/DDBJ whole genome shotgun (WGS) entry which is preliminary data.</text>
</comment>
<name>A0AAN9U873_9PEZI</name>
<dbReference type="InterPro" id="IPR036291">
    <property type="entry name" value="NAD(P)-bd_dom_sf"/>
</dbReference>
<dbReference type="Pfam" id="PF00106">
    <property type="entry name" value="adh_short"/>
    <property type="match status" value="2"/>
</dbReference>